<name>X6P2P4_RETFI</name>
<evidence type="ECO:0000256" key="1">
    <source>
        <dbReference type="ARBA" id="ARBA00005109"/>
    </source>
</evidence>
<dbReference type="InterPro" id="IPR036291">
    <property type="entry name" value="NAD(P)-bd_dom_sf"/>
</dbReference>
<evidence type="ECO:0000256" key="4">
    <source>
        <dbReference type="ARBA" id="ARBA00022456"/>
    </source>
</evidence>
<keyword evidence="4" id="KW-0101">Branched-chain amino acid catabolism</keyword>
<dbReference type="EMBL" id="ASPP01004262">
    <property type="protein sequence ID" value="ETO32354.1"/>
    <property type="molecule type" value="Genomic_DNA"/>
</dbReference>
<dbReference type="GO" id="GO:0050661">
    <property type="term" value="F:NADP binding"/>
    <property type="evidence" value="ECO:0007669"/>
    <property type="project" value="InterPro"/>
</dbReference>
<organism evidence="10 11">
    <name type="scientific">Reticulomyxa filosa</name>
    <dbReference type="NCBI Taxonomy" id="46433"/>
    <lineage>
        <taxon>Eukaryota</taxon>
        <taxon>Sar</taxon>
        <taxon>Rhizaria</taxon>
        <taxon>Retaria</taxon>
        <taxon>Foraminifera</taxon>
        <taxon>Monothalamids</taxon>
        <taxon>Reticulomyxidae</taxon>
        <taxon>Reticulomyxa</taxon>
    </lineage>
</organism>
<dbReference type="PANTHER" id="PTHR22981:SF7">
    <property type="entry name" value="3-HYDROXYISOBUTYRATE DEHYDROGENASE, MITOCHONDRIAL"/>
    <property type="match status" value="1"/>
</dbReference>
<evidence type="ECO:0000256" key="3">
    <source>
        <dbReference type="ARBA" id="ARBA00012991"/>
    </source>
</evidence>
<keyword evidence="6" id="KW-0520">NAD</keyword>
<dbReference type="GO" id="GO:0008442">
    <property type="term" value="F:3-hydroxyisobutyrate dehydrogenase activity"/>
    <property type="evidence" value="ECO:0007669"/>
    <property type="project" value="UniProtKB-EC"/>
</dbReference>
<dbReference type="InterPro" id="IPR013328">
    <property type="entry name" value="6PGD_dom2"/>
</dbReference>
<dbReference type="FunFam" id="1.10.1040.10:FF:000006">
    <property type="entry name" value="3-hydroxyisobutyrate dehydrogenase"/>
    <property type="match status" value="1"/>
</dbReference>
<dbReference type="InterPro" id="IPR029154">
    <property type="entry name" value="HIBADH-like_NADP-bd"/>
</dbReference>
<evidence type="ECO:0000256" key="5">
    <source>
        <dbReference type="ARBA" id="ARBA00023002"/>
    </source>
</evidence>
<comment type="catalytic activity">
    <reaction evidence="7">
        <text>3-hydroxy-2-methylpropanoate + NAD(+) = 2-methyl-3-oxopropanoate + NADH + H(+)</text>
        <dbReference type="Rhea" id="RHEA:17681"/>
        <dbReference type="ChEBI" id="CHEBI:11805"/>
        <dbReference type="ChEBI" id="CHEBI:15378"/>
        <dbReference type="ChEBI" id="CHEBI:57540"/>
        <dbReference type="ChEBI" id="CHEBI:57700"/>
        <dbReference type="ChEBI" id="CHEBI:57945"/>
        <dbReference type="EC" id="1.1.1.31"/>
    </reaction>
</comment>
<dbReference type="SUPFAM" id="SSF51735">
    <property type="entry name" value="NAD(P)-binding Rossmann-fold domains"/>
    <property type="match status" value="1"/>
</dbReference>
<dbReference type="SUPFAM" id="SSF48179">
    <property type="entry name" value="6-phosphogluconate dehydrogenase C-terminal domain-like"/>
    <property type="match status" value="1"/>
</dbReference>
<accession>X6P2P4</accession>
<dbReference type="PANTHER" id="PTHR22981">
    <property type="entry name" value="3-HYDROXYISOBUTYRATE DEHYDROGENASE-RELATED"/>
    <property type="match status" value="1"/>
</dbReference>
<gene>
    <name evidence="10" type="ORF">RFI_04764</name>
</gene>
<keyword evidence="11" id="KW-1185">Reference proteome</keyword>
<dbReference type="EC" id="1.1.1.31" evidence="3"/>
<dbReference type="Pfam" id="PF03446">
    <property type="entry name" value="NAD_binding_2"/>
    <property type="match status" value="1"/>
</dbReference>
<comment type="pathway">
    <text evidence="1">Amino-acid degradation; L-valine degradation.</text>
</comment>
<evidence type="ECO:0000256" key="6">
    <source>
        <dbReference type="ARBA" id="ARBA00023027"/>
    </source>
</evidence>
<dbReference type="GO" id="GO:0051287">
    <property type="term" value="F:NAD binding"/>
    <property type="evidence" value="ECO:0007669"/>
    <property type="project" value="InterPro"/>
</dbReference>
<feature type="domain" description="6-phosphogluconate dehydrogenase NADP-binding" evidence="8">
    <location>
        <begin position="1"/>
        <end position="158"/>
    </location>
</feature>
<reference evidence="10 11" key="1">
    <citation type="journal article" date="2013" name="Curr. Biol.">
        <title>The Genome of the Foraminiferan Reticulomyxa filosa.</title>
        <authorList>
            <person name="Glockner G."/>
            <person name="Hulsmann N."/>
            <person name="Schleicher M."/>
            <person name="Noegel A.A."/>
            <person name="Eichinger L."/>
            <person name="Gallinger C."/>
            <person name="Pawlowski J."/>
            <person name="Sierra R."/>
            <person name="Euteneuer U."/>
            <person name="Pillet L."/>
            <person name="Moustafa A."/>
            <person name="Platzer M."/>
            <person name="Groth M."/>
            <person name="Szafranski K."/>
            <person name="Schliwa M."/>
        </authorList>
    </citation>
    <scope>NUCLEOTIDE SEQUENCE [LARGE SCALE GENOMIC DNA]</scope>
</reference>
<dbReference type="Gene3D" id="3.40.50.720">
    <property type="entry name" value="NAD(P)-binding Rossmann-like Domain"/>
    <property type="match status" value="1"/>
</dbReference>
<evidence type="ECO:0000259" key="8">
    <source>
        <dbReference type="Pfam" id="PF03446"/>
    </source>
</evidence>
<comment type="similarity">
    <text evidence="2">Belongs to the HIBADH-related family. 3-hydroxyisobutyrate dehydrogenase subfamily.</text>
</comment>
<evidence type="ECO:0000256" key="7">
    <source>
        <dbReference type="ARBA" id="ARBA00049197"/>
    </source>
</evidence>
<evidence type="ECO:0000256" key="2">
    <source>
        <dbReference type="ARBA" id="ARBA00006013"/>
    </source>
</evidence>
<dbReference type="AlphaFoldDB" id="X6P2P4"/>
<evidence type="ECO:0000313" key="11">
    <source>
        <dbReference type="Proteomes" id="UP000023152"/>
    </source>
</evidence>
<dbReference type="Gene3D" id="1.10.1040.10">
    <property type="entry name" value="N-(1-d-carboxylethyl)-l-norvaline Dehydrogenase, domain 2"/>
    <property type="match status" value="1"/>
</dbReference>
<dbReference type="Proteomes" id="UP000023152">
    <property type="component" value="Unassembled WGS sequence"/>
</dbReference>
<evidence type="ECO:0000313" key="10">
    <source>
        <dbReference type="EMBL" id="ETO32354.1"/>
    </source>
</evidence>
<dbReference type="Pfam" id="PF14833">
    <property type="entry name" value="NAD_binding_11"/>
    <property type="match status" value="1"/>
</dbReference>
<evidence type="ECO:0000259" key="9">
    <source>
        <dbReference type="Pfam" id="PF14833"/>
    </source>
</evidence>
<comment type="caution">
    <text evidence="10">The sequence shown here is derived from an EMBL/GenBank/DDBJ whole genome shotgun (WGS) entry which is preliminary data.</text>
</comment>
<keyword evidence="5" id="KW-0560">Oxidoreductase</keyword>
<protein>
    <recommendedName>
        <fullName evidence="3">3-hydroxyisobutyrate dehydrogenase</fullName>
        <ecNumber evidence="3">1.1.1.31</ecNumber>
    </recommendedName>
</protein>
<dbReference type="InterPro" id="IPR008927">
    <property type="entry name" value="6-PGluconate_DH-like_C_sf"/>
</dbReference>
<dbReference type="OrthoDB" id="435038at2759"/>
<dbReference type="GO" id="GO:0006574">
    <property type="term" value="P:L-valine catabolic process"/>
    <property type="evidence" value="ECO:0007669"/>
    <property type="project" value="TreeGrafter"/>
</dbReference>
<feature type="domain" description="3-hydroxyisobutyrate dehydrogenase-like NAD-binding" evidence="9">
    <location>
        <begin position="208"/>
        <end position="304"/>
    </location>
</feature>
<dbReference type="InterPro" id="IPR006115">
    <property type="entry name" value="6PGDH_NADP-bd"/>
</dbReference>
<sequence>MGGRMAKNLLTKSKQPLVVYDKVADACKEVKTLGAKVASTPRGVAEQADVIITMLRADDQGIFFFFLKKKEDINNNVKKDALLIDSSTVNYLTTKLEASQSLGTHFVVFGRTWEQKKKKKKKAAEAGSLTFMCGGPKTSFEHAEKVLKYMGAKIFHCGEQPGSGQIVKICNNLILAISMDAVSEGMNLGVKLGLFIRFVEHFFLSSGTIGIDANKLAEIVNVSSGRCWSSDTYNPCPGVFPKVPSSNQYKGGFAIDLMRKDLQLALQAAHSVNASTPLGINVKQLYDMISTRGHGDKDFSFLYQFVKGTEMVIFSTSLHFSCNQIQSTYPVCKNITLKQNIRNIKIFKSMI</sequence>
<proteinExistence type="inferred from homology"/>